<evidence type="ECO:0000256" key="2">
    <source>
        <dbReference type="ARBA" id="ARBA00022679"/>
    </source>
</evidence>
<dbReference type="Pfam" id="PF02522">
    <property type="entry name" value="Antibiotic_NAT"/>
    <property type="match status" value="1"/>
</dbReference>
<dbReference type="EMBL" id="CP130319">
    <property type="protein sequence ID" value="WNR46835.1"/>
    <property type="molecule type" value="Genomic_DNA"/>
</dbReference>
<name>A0AA96RMM1_9BACL</name>
<evidence type="ECO:0000256" key="4">
    <source>
        <dbReference type="RuleBase" id="RU365031"/>
    </source>
</evidence>
<dbReference type="PANTHER" id="PTHR11104">
    <property type="entry name" value="AMINOGLYCOSIDE N3-ACETYLTRANSFERASE"/>
    <property type="match status" value="1"/>
</dbReference>
<comment type="similarity">
    <text evidence="1 4">Belongs to the antibiotic N-acetyltransferase family.</text>
</comment>
<dbReference type="PANTHER" id="PTHR11104:SF0">
    <property type="entry name" value="SPBETA PROPHAGE-DERIVED AMINOGLYCOSIDE N(3')-ACETYLTRANSFERASE-LIKE PROTEIN YOKD"/>
    <property type="match status" value="1"/>
</dbReference>
<keyword evidence="6" id="KW-1185">Reference proteome</keyword>
<dbReference type="EC" id="2.3.1.-" evidence="4"/>
<keyword evidence="2 4" id="KW-0808">Transferase</keyword>
<sequence length="266" mass="28697">MLTQQALIESFRRIGIQQGKPIVVHSSLRSLGPVDGGADTVLDALLAYLGKDGLLIMPTFTYDNPGFDPDKSKSLTGALTEVFRKRSPSVRSLHPTHSVAASGKEAARICEGHHQVPGLGIDSPLDRAAKEGGGVLLIGVGHTSNSTIHVGESYARLPFLHVPFTPNWPNPIQIAGQGRGQLEVYLDEHPGCSRAFGTVEAPLRQRGSIKDGLIGKALAQWMPGQAVIDVTLDLLQKDKNALLCTDSNCYRCSRSRAILHQEKKKN</sequence>
<dbReference type="RefSeq" id="WP_314805232.1">
    <property type="nucleotide sequence ID" value="NZ_CP130319.1"/>
</dbReference>
<evidence type="ECO:0000256" key="1">
    <source>
        <dbReference type="ARBA" id="ARBA00006383"/>
    </source>
</evidence>
<proteinExistence type="inferred from homology"/>
<accession>A0AA96RMM1</accession>
<evidence type="ECO:0000313" key="5">
    <source>
        <dbReference type="EMBL" id="WNR46835.1"/>
    </source>
</evidence>
<comment type="catalytic activity">
    <reaction evidence="4">
        <text>a 2-deoxystreptamine antibiotic + acetyl-CoA = an N(3)-acetyl-2-deoxystreptamine antibiotic + CoA + H(+)</text>
        <dbReference type="Rhea" id="RHEA:12665"/>
        <dbReference type="ChEBI" id="CHEBI:15378"/>
        <dbReference type="ChEBI" id="CHEBI:57287"/>
        <dbReference type="ChEBI" id="CHEBI:57288"/>
        <dbReference type="ChEBI" id="CHEBI:57921"/>
        <dbReference type="ChEBI" id="CHEBI:77452"/>
        <dbReference type="EC" id="2.3.1.81"/>
    </reaction>
</comment>
<dbReference type="Proteomes" id="UP001304650">
    <property type="component" value="Chromosome"/>
</dbReference>
<protein>
    <recommendedName>
        <fullName evidence="4">Aminoglycoside N(3)-acetyltransferase</fullName>
        <ecNumber evidence="4">2.3.1.-</ecNumber>
    </recommendedName>
</protein>
<keyword evidence="3 4" id="KW-0012">Acyltransferase</keyword>
<dbReference type="GO" id="GO:0046353">
    <property type="term" value="F:aminoglycoside 3-N-acetyltransferase activity"/>
    <property type="evidence" value="ECO:0007669"/>
    <property type="project" value="UniProtKB-EC"/>
</dbReference>
<dbReference type="InterPro" id="IPR003679">
    <property type="entry name" value="Amioglycoside_AcTrfase"/>
</dbReference>
<keyword evidence="4" id="KW-0046">Antibiotic resistance</keyword>
<dbReference type="AlphaFoldDB" id="A0AA96RMM1"/>
<evidence type="ECO:0000256" key="3">
    <source>
        <dbReference type="ARBA" id="ARBA00023315"/>
    </source>
</evidence>
<dbReference type="GO" id="GO:0046677">
    <property type="term" value="P:response to antibiotic"/>
    <property type="evidence" value="ECO:0007669"/>
    <property type="project" value="UniProtKB-KW"/>
</dbReference>
<reference evidence="5" key="1">
    <citation type="submission" date="2022-02" db="EMBL/GenBank/DDBJ databases">
        <title>Paenibacillus sp. MBLB1832 Whole Genome Shotgun Sequencing.</title>
        <authorList>
            <person name="Hwang C.Y."/>
            <person name="Cho E.-S."/>
            <person name="Seo M.-J."/>
        </authorList>
    </citation>
    <scope>NUCLEOTIDE SEQUENCE</scope>
    <source>
        <strain evidence="5">MBLB1832</strain>
    </source>
</reference>
<dbReference type="InterPro" id="IPR028345">
    <property type="entry name" value="Antibiotic_NAT-like"/>
</dbReference>
<evidence type="ECO:0000313" key="6">
    <source>
        <dbReference type="Proteomes" id="UP001304650"/>
    </source>
</evidence>
<dbReference type="SUPFAM" id="SSF110710">
    <property type="entry name" value="TTHA0583/YokD-like"/>
    <property type="match status" value="1"/>
</dbReference>
<dbReference type="KEGG" id="proo:MJB10_12325"/>
<organism evidence="5 6">
    <name type="scientific">Paenibacillus roseopurpureus</name>
    <dbReference type="NCBI Taxonomy" id="2918901"/>
    <lineage>
        <taxon>Bacteria</taxon>
        <taxon>Bacillati</taxon>
        <taxon>Bacillota</taxon>
        <taxon>Bacilli</taxon>
        <taxon>Bacillales</taxon>
        <taxon>Paenibacillaceae</taxon>
        <taxon>Paenibacillus</taxon>
    </lineage>
</organism>
<gene>
    <name evidence="5" type="ORF">MJB10_12325</name>
</gene>